<sequence>MCIKALAAVPKYPNKMENVESLITMKGPCDPTYVCASSKLEVVYSDEMGRHVCAKEDINVGEVLVIEDPYFTLLLKSQYLLCCSYCLLSNLNLLPCNNCCFAMYCSEECRVKALKEYHSVECDLMATLFKMDFTKLELSALRTVIKARYDHADWKSLFETIKEADANMNTKYQGQVKSDNIEEQDKIFKCVAGLLLLHLMTVPTNMHGISTNVMNENGILLSDISVASGAYAFLSLINHSCAPNVVRFNKEGEGNMTLFALRPIKKGMQIFDNYGSHHAMEDYSSRQSSLKFQYKFTCVCEACVDKWPMYVQLNMMSSKNLPVKICQRKSNVLNQHVIRQLQSGDVCTALMIYKDLCILCEQLDKYAPCAELCECQEALKQCFMIFEGFRTFGSDDIIEWKEITSKTFNGAEIGSLNKFFYPEEEY</sequence>
<dbReference type="EMBL" id="CAKASE010000051">
    <property type="protein sequence ID" value="CAG9564829.1"/>
    <property type="molecule type" value="Genomic_DNA"/>
</dbReference>
<name>A0A8J2QKE1_9NEOP</name>
<dbReference type="Pfam" id="PF01753">
    <property type="entry name" value="zf-MYND"/>
    <property type="match status" value="1"/>
</dbReference>
<dbReference type="AlphaFoldDB" id="A0A8J2QKE1"/>
<evidence type="ECO:0000256" key="7">
    <source>
        <dbReference type="PROSITE-ProRule" id="PRU00134"/>
    </source>
</evidence>
<dbReference type="PROSITE" id="PS50865">
    <property type="entry name" value="ZF_MYND_2"/>
    <property type="match status" value="1"/>
</dbReference>
<dbReference type="SUPFAM" id="SSF82199">
    <property type="entry name" value="SET domain"/>
    <property type="match status" value="1"/>
</dbReference>
<protein>
    <recommendedName>
        <fullName evidence="5">Protein-lysine N-methyltransferase SMYD4</fullName>
    </recommendedName>
    <alternativeName>
        <fullName evidence="6">SET and MYND domain-containing protein 4</fullName>
    </alternativeName>
</protein>
<feature type="domain" description="SET" evidence="8">
    <location>
        <begin position="38"/>
        <end position="275"/>
    </location>
</feature>
<reference evidence="10" key="1">
    <citation type="submission" date="2021-09" db="EMBL/GenBank/DDBJ databases">
        <authorList>
            <person name="Martin H S."/>
        </authorList>
    </citation>
    <scope>NUCLEOTIDE SEQUENCE</scope>
</reference>
<keyword evidence="3" id="KW-0862">Zinc</keyword>
<feature type="domain" description="MYND-type" evidence="9">
    <location>
        <begin position="83"/>
        <end position="122"/>
    </location>
</feature>
<dbReference type="PANTHER" id="PTHR47111:SF1">
    <property type="entry name" value="SET AND MYND DOMAIN-CONTAINING PROTEIN 4"/>
    <property type="match status" value="1"/>
</dbReference>
<dbReference type="InterPro" id="IPR002893">
    <property type="entry name" value="Znf_MYND"/>
</dbReference>
<dbReference type="OrthoDB" id="5945798at2759"/>
<dbReference type="GO" id="GO:0008170">
    <property type="term" value="F:N-methyltransferase activity"/>
    <property type="evidence" value="ECO:0007669"/>
    <property type="project" value="UniProtKB-ARBA"/>
</dbReference>
<evidence type="ECO:0000256" key="3">
    <source>
        <dbReference type="ARBA" id="ARBA00022833"/>
    </source>
</evidence>
<evidence type="ECO:0000256" key="6">
    <source>
        <dbReference type="ARBA" id="ARBA00093680"/>
    </source>
</evidence>
<dbReference type="Gene3D" id="2.170.270.10">
    <property type="entry name" value="SET domain"/>
    <property type="match status" value="1"/>
</dbReference>
<dbReference type="InterPro" id="IPR001214">
    <property type="entry name" value="SET_dom"/>
</dbReference>
<keyword evidence="1" id="KW-0479">Metal-binding</keyword>
<dbReference type="Gene3D" id="1.10.220.160">
    <property type="match status" value="1"/>
</dbReference>
<evidence type="ECO:0000256" key="4">
    <source>
        <dbReference type="ARBA" id="ARBA00093423"/>
    </source>
</evidence>
<gene>
    <name evidence="10" type="ORF">DCHRY22_LOCUS5765</name>
</gene>
<comment type="caution">
    <text evidence="10">The sequence shown here is derived from an EMBL/GenBank/DDBJ whole genome shotgun (WGS) entry which is preliminary data.</text>
</comment>
<dbReference type="CDD" id="cd10536">
    <property type="entry name" value="SET_SMYD4"/>
    <property type="match status" value="1"/>
</dbReference>
<dbReference type="SUPFAM" id="SSF144232">
    <property type="entry name" value="HIT/MYND zinc finger-like"/>
    <property type="match status" value="1"/>
</dbReference>
<proteinExistence type="predicted"/>
<dbReference type="GO" id="GO:0008757">
    <property type="term" value="F:S-adenosylmethionine-dependent methyltransferase activity"/>
    <property type="evidence" value="ECO:0007669"/>
    <property type="project" value="UniProtKB-ARBA"/>
</dbReference>
<dbReference type="InterPro" id="IPR046341">
    <property type="entry name" value="SET_dom_sf"/>
</dbReference>
<keyword evidence="2 7" id="KW-0863">Zinc-finger</keyword>
<keyword evidence="11" id="KW-1185">Reference proteome</keyword>
<evidence type="ECO:0000313" key="11">
    <source>
        <dbReference type="Proteomes" id="UP000789524"/>
    </source>
</evidence>
<evidence type="ECO:0000313" key="10">
    <source>
        <dbReference type="EMBL" id="CAG9564829.1"/>
    </source>
</evidence>
<dbReference type="Gene3D" id="6.10.140.2220">
    <property type="match status" value="1"/>
</dbReference>
<evidence type="ECO:0000256" key="1">
    <source>
        <dbReference type="ARBA" id="ARBA00022723"/>
    </source>
</evidence>
<dbReference type="Pfam" id="PF00856">
    <property type="entry name" value="SET"/>
    <property type="match status" value="1"/>
</dbReference>
<organism evidence="10 11">
    <name type="scientific">Danaus chrysippus</name>
    <name type="common">African queen</name>
    <dbReference type="NCBI Taxonomy" id="151541"/>
    <lineage>
        <taxon>Eukaryota</taxon>
        <taxon>Metazoa</taxon>
        <taxon>Ecdysozoa</taxon>
        <taxon>Arthropoda</taxon>
        <taxon>Hexapoda</taxon>
        <taxon>Insecta</taxon>
        <taxon>Pterygota</taxon>
        <taxon>Neoptera</taxon>
        <taxon>Endopterygota</taxon>
        <taxon>Lepidoptera</taxon>
        <taxon>Glossata</taxon>
        <taxon>Ditrysia</taxon>
        <taxon>Papilionoidea</taxon>
        <taxon>Nymphalidae</taxon>
        <taxon>Danainae</taxon>
        <taxon>Danaini</taxon>
        <taxon>Danaina</taxon>
        <taxon>Danaus</taxon>
        <taxon>Anosia</taxon>
    </lineage>
</organism>
<accession>A0A8J2QKE1</accession>
<dbReference type="PANTHER" id="PTHR47111">
    <property type="entry name" value="BCDNA.LD29892"/>
    <property type="match status" value="1"/>
</dbReference>
<dbReference type="Proteomes" id="UP000789524">
    <property type="component" value="Unassembled WGS sequence"/>
</dbReference>
<dbReference type="GO" id="GO:0008270">
    <property type="term" value="F:zinc ion binding"/>
    <property type="evidence" value="ECO:0007669"/>
    <property type="project" value="UniProtKB-KW"/>
</dbReference>
<evidence type="ECO:0000256" key="5">
    <source>
        <dbReference type="ARBA" id="ARBA00093635"/>
    </source>
</evidence>
<dbReference type="GO" id="GO:0008276">
    <property type="term" value="F:protein methyltransferase activity"/>
    <property type="evidence" value="ECO:0007669"/>
    <property type="project" value="UniProtKB-ARBA"/>
</dbReference>
<dbReference type="PROSITE" id="PS50280">
    <property type="entry name" value="SET"/>
    <property type="match status" value="1"/>
</dbReference>
<evidence type="ECO:0000259" key="8">
    <source>
        <dbReference type="PROSITE" id="PS50280"/>
    </source>
</evidence>
<evidence type="ECO:0000256" key="2">
    <source>
        <dbReference type="ARBA" id="ARBA00022771"/>
    </source>
</evidence>
<dbReference type="SMART" id="SM00317">
    <property type="entry name" value="SET"/>
    <property type="match status" value="1"/>
</dbReference>
<comment type="function">
    <text evidence="4">Protein-lysine N-methyltransferase. Monomethylates PRMT5, modulating its transcriptional activity. May also act as a histone methyltransferase. Plays a critical role in cardiac development. Acts as a key epigenetic regulator of gene expression during cardiac development via its dual activities as a methyltransferase and negative regulator of HDAC1.</text>
</comment>
<evidence type="ECO:0000259" key="9">
    <source>
        <dbReference type="PROSITE" id="PS50865"/>
    </source>
</evidence>
<dbReference type="InterPro" id="IPR044421">
    <property type="entry name" value="SMYD4_SET"/>
</dbReference>